<dbReference type="Proteomes" id="UP000247498">
    <property type="component" value="Unassembled WGS sequence"/>
</dbReference>
<feature type="region of interest" description="Disordered" evidence="3">
    <location>
        <begin position="37"/>
        <end position="81"/>
    </location>
</feature>
<feature type="region of interest" description="Disordered" evidence="3">
    <location>
        <begin position="1"/>
        <end position="20"/>
    </location>
</feature>
<proteinExistence type="predicted"/>
<dbReference type="AlphaFoldDB" id="A0A2V0NKI2"/>
<name>A0A2V0NKI2_9CHLO</name>
<feature type="compositionally biased region" description="Low complexity" evidence="3">
    <location>
        <begin position="46"/>
        <end position="81"/>
    </location>
</feature>
<keyword evidence="2" id="KW-0534">Nitrate assimilation</keyword>
<dbReference type="InParanoid" id="A0A2V0NKI2"/>
<dbReference type="OrthoDB" id="1910064at2759"/>
<organism evidence="5 6">
    <name type="scientific">Raphidocelis subcapitata</name>
    <dbReference type="NCBI Taxonomy" id="307507"/>
    <lineage>
        <taxon>Eukaryota</taxon>
        <taxon>Viridiplantae</taxon>
        <taxon>Chlorophyta</taxon>
        <taxon>core chlorophytes</taxon>
        <taxon>Chlorophyceae</taxon>
        <taxon>CS clade</taxon>
        <taxon>Sphaeropleales</taxon>
        <taxon>Selenastraceae</taxon>
        <taxon>Raphidocelis</taxon>
    </lineage>
</organism>
<gene>
    <name evidence="5" type="ORF">Rsub_00537</name>
</gene>
<reference evidence="5 6" key="1">
    <citation type="journal article" date="2018" name="Sci. Rep.">
        <title>Raphidocelis subcapitata (=Pseudokirchneriella subcapitata) provides an insight into genome evolution and environmental adaptations in the Sphaeropleales.</title>
        <authorList>
            <person name="Suzuki S."/>
            <person name="Yamaguchi H."/>
            <person name="Nakajima N."/>
            <person name="Kawachi M."/>
        </authorList>
    </citation>
    <scope>NUCLEOTIDE SEQUENCE [LARGE SCALE GENOMIC DNA]</scope>
    <source>
        <strain evidence="5 6">NIES-35</strain>
    </source>
</reference>
<accession>A0A2V0NKI2</accession>
<protein>
    <recommendedName>
        <fullName evidence="4">Rieske-like [2Fe-2S] domain-containing protein</fullName>
    </recommendedName>
</protein>
<evidence type="ECO:0000256" key="2">
    <source>
        <dbReference type="ARBA" id="ARBA00023063"/>
    </source>
</evidence>
<dbReference type="EMBL" id="BDRX01000002">
    <property type="protein sequence ID" value="GBF87826.1"/>
    <property type="molecule type" value="Genomic_DNA"/>
</dbReference>
<comment type="caution">
    <text evidence="5">The sequence shown here is derived from an EMBL/GenBank/DDBJ whole genome shotgun (WGS) entry which is preliminary data.</text>
</comment>
<dbReference type="InterPro" id="IPR012748">
    <property type="entry name" value="Rieske-like_NirD"/>
</dbReference>
<sequence>MAALSSMRGAPLASGVKGMQRPRAAVALVVRASGTGFGKKRVDTSPKQPKQRQLLQQQMQQQQQQQQQAPPPQQQRAGAAAGVGVSGSGWVTLGKVAELFTLEKPNRPIILPSGVKICIYKFGNKVFASELESTAFQFPLFDAKVMALDGRTVVEVPLDGTQYDLATGAVLKWCPSEGNLVRAALGTLKSKQPQVPLKVYPTNVTTDGTLSVKLV</sequence>
<evidence type="ECO:0000256" key="1">
    <source>
        <dbReference type="ARBA" id="ARBA00023002"/>
    </source>
</evidence>
<keyword evidence="6" id="KW-1185">Reference proteome</keyword>
<feature type="domain" description="Rieske-like [2Fe-2S]" evidence="4">
    <location>
        <begin position="96"/>
        <end position="212"/>
    </location>
</feature>
<dbReference type="GO" id="GO:0008942">
    <property type="term" value="F:nitrite reductase [NAD(P)H] activity"/>
    <property type="evidence" value="ECO:0007669"/>
    <property type="project" value="InterPro"/>
</dbReference>
<dbReference type="Gene3D" id="2.102.10.10">
    <property type="entry name" value="Rieske [2Fe-2S] iron-sulphur domain"/>
    <property type="match status" value="1"/>
</dbReference>
<evidence type="ECO:0000313" key="6">
    <source>
        <dbReference type="Proteomes" id="UP000247498"/>
    </source>
</evidence>
<evidence type="ECO:0000313" key="5">
    <source>
        <dbReference type="EMBL" id="GBF87826.1"/>
    </source>
</evidence>
<evidence type="ECO:0000259" key="4">
    <source>
        <dbReference type="Pfam" id="PF13806"/>
    </source>
</evidence>
<dbReference type="Pfam" id="PF13806">
    <property type="entry name" value="Rieske_2"/>
    <property type="match status" value="1"/>
</dbReference>
<dbReference type="InterPro" id="IPR036922">
    <property type="entry name" value="Rieske_2Fe-2S_sf"/>
</dbReference>
<dbReference type="GO" id="GO:0051537">
    <property type="term" value="F:2 iron, 2 sulfur cluster binding"/>
    <property type="evidence" value="ECO:0007669"/>
    <property type="project" value="InterPro"/>
</dbReference>
<dbReference type="SUPFAM" id="SSF50022">
    <property type="entry name" value="ISP domain"/>
    <property type="match status" value="1"/>
</dbReference>
<dbReference type="GO" id="GO:0042128">
    <property type="term" value="P:nitrate assimilation"/>
    <property type="evidence" value="ECO:0007669"/>
    <property type="project" value="UniProtKB-KW"/>
</dbReference>
<keyword evidence="1" id="KW-0560">Oxidoreductase</keyword>
<evidence type="ECO:0000256" key="3">
    <source>
        <dbReference type="SAM" id="MobiDB-lite"/>
    </source>
</evidence>